<evidence type="ECO:0000256" key="1">
    <source>
        <dbReference type="SAM" id="MobiDB-lite"/>
    </source>
</evidence>
<evidence type="ECO:0000313" key="3">
    <source>
        <dbReference type="Proteomes" id="UP000186309"/>
    </source>
</evidence>
<feature type="region of interest" description="Disordered" evidence="1">
    <location>
        <begin position="13"/>
        <end position="36"/>
    </location>
</feature>
<keyword evidence="3" id="KW-1185">Reference proteome</keyword>
<proteinExistence type="predicted"/>
<name>A0A1U7CX43_9BACT</name>
<accession>A0A1U7CX43</accession>
<sequence>MVNWDCDAIDAYDQQHPAGSQGPATRPSVQAQSVNSVSAPVAGSTTVGDIDGEAVNPVNVAPVDYCALRRFDLAKQQVPPTPGETLTSWRSRYAAFLGNVASCAAPGPAGPGARGAVSFDTLGPQSGLDDARAVLLSQPYGGSYGAYPDYDDSRYRQPVRPKWTPWDEDDVRELENDLELKLDKSHRRDRSHVADLLNDRLPRHTDATVEDLRKALTADYWLNRFVARSLRVMLGCEETVGLLVESVVSRVSERKAMEESRANGFLNNWRAPHSVRLTDLEELDKADWGDRAKYRTLFRYIRAHGLAGCKVRHGGLCLGVYLPPLTDELLAEFKPAFDGDTLPKVPALLHTIARAADELRDGSLLRRVA</sequence>
<evidence type="ECO:0000313" key="2">
    <source>
        <dbReference type="EMBL" id="APW63514.1"/>
    </source>
</evidence>
<dbReference type="KEGG" id="pbor:BSF38_05086"/>
<feature type="compositionally biased region" description="Low complexity" evidence="1">
    <location>
        <begin position="27"/>
        <end position="36"/>
    </location>
</feature>
<organism evidence="2 3">
    <name type="scientific">Paludisphaera borealis</name>
    <dbReference type="NCBI Taxonomy" id="1387353"/>
    <lineage>
        <taxon>Bacteria</taxon>
        <taxon>Pseudomonadati</taxon>
        <taxon>Planctomycetota</taxon>
        <taxon>Planctomycetia</taxon>
        <taxon>Isosphaerales</taxon>
        <taxon>Isosphaeraceae</taxon>
        <taxon>Paludisphaera</taxon>
    </lineage>
</organism>
<gene>
    <name evidence="2" type="ORF">BSF38_05086</name>
</gene>
<protein>
    <submittedName>
        <fullName evidence="2">Uncharacterized protein</fullName>
    </submittedName>
</protein>
<reference evidence="3" key="1">
    <citation type="submission" date="2016-12" db="EMBL/GenBank/DDBJ databases">
        <title>Comparative genomics of four Isosphaeraceae planctomycetes: a common pool of plasmids and glycoside hydrolase genes.</title>
        <authorList>
            <person name="Ivanova A."/>
        </authorList>
    </citation>
    <scope>NUCLEOTIDE SEQUENCE [LARGE SCALE GENOMIC DNA]</scope>
    <source>
        <strain evidence="3">PX4</strain>
    </source>
</reference>
<dbReference type="AlphaFoldDB" id="A0A1U7CX43"/>
<dbReference type="Proteomes" id="UP000186309">
    <property type="component" value="Chromosome"/>
</dbReference>
<dbReference type="EMBL" id="CP019082">
    <property type="protein sequence ID" value="APW63514.1"/>
    <property type="molecule type" value="Genomic_DNA"/>
</dbReference>
<dbReference type="STRING" id="1387353.BSF38_05086"/>